<feature type="non-terminal residue" evidence="1">
    <location>
        <position position="80"/>
    </location>
</feature>
<dbReference type="EMBL" id="BARU01003940">
    <property type="protein sequence ID" value="GAH29091.1"/>
    <property type="molecule type" value="Genomic_DNA"/>
</dbReference>
<organism evidence="1">
    <name type="scientific">marine sediment metagenome</name>
    <dbReference type="NCBI Taxonomy" id="412755"/>
    <lineage>
        <taxon>unclassified sequences</taxon>
        <taxon>metagenomes</taxon>
        <taxon>ecological metagenomes</taxon>
    </lineage>
</organism>
<name>X1E748_9ZZZZ</name>
<comment type="caution">
    <text evidence="1">The sequence shown here is derived from an EMBL/GenBank/DDBJ whole genome shotgun (WGS) entry which is preliminary data.</text>
</comment>
<evidence type="ECO:0000313" key="1">
    <source>
        <dbReference type="EMBL" id="GAH29091.1"/>
    </source>
</evidence>
<sequence>MGIFSGFWEIRIASGVIIDPPQALLVWGGIRTNNPDRDIPFQSDFEFLSYLDALTDSSNILYFNGGSKLKKRGEMATEVA</sequence>
<dbReference type="AlphaFoldDB" id="X1E748"/>
<reference evidence="1" key="1">
    <citation type="journal article" date="2014" name="Front. Microbiol.">
        <title>High frequency of phylogenetically diverse reductive dehalogenase-homologous genes in deep subseafloor sedimentary metagenomes.</title>
        <authorList>
            <person name="Kawai M."/>
            <person name="Futagami T."/>
            <person name="Toyoda A."/>
            <person name="Takaki Y."/>
            <person name="Nishi S."/>
            <person name="Hori S."/>
            <person name="Arai W."/>
            <person name="Tsubouchi T."/>
            <person name="Morono Y."/>
            <person name="Uchiyama I."/>
            <person name="Ito T."/>
            <person name="Fujiyama A."/>
            <person name="Inagaki F."/>
            <person name="Takami H."/>
        </authorList>
    </citation>
    <scope>NUCLEOTIDE SEQUENCE</scope>
    <source>
        <strain evidence="1">Expedition CK06-06</strain>
    </source>
</reference>
<gene>
    <name evidence="1" type="ORF">S03H2_08195</name>
</gene>
<proteinExistence type="predicted"/>
<accession>X1E748</accession>
<protein>
    <submittedName>
        <fullName evidence="1">Uncharacterized protein</fullName>
    </submittedName>
</protein>